<dbReference type="AlphaFoldDB" id="A0A820Q290"/>
<sequence length="107" mass="12155">MTLLKLSKPFDYDIPTSQTSVPPNDFMRNFSEEMQHMSRLYHTVRSNRSSGLYDYIRDPRRCLLKIDPNKGLGFVLSATGDYDHTITAVEKNSTAEVAGLLVNDELV</sequence>
<accession>A0A820Q290</accession>
<protein>
    <submittedName>
        <fullName evidence="1">Uncharacterized protein</fullName>
    </submittedName>
</protein>
<dbReference type="EMBL" id="CAJOAZ010027797">
    <property type="protein sequence ID" value="CAF4412332.1"/>
    <property type="molecule type" value="Genomic_DNA"/>
</dbReference>
<proteinExistence type="predicted"/>
<reference evidence="1" key="1">
    <citation type="submission" date="2021-02" db="EMBL/GenBank/DDBJ databases">
        <authorList>
            <person name="Nowell W R."/>
        </authorList>
    </citation>
    <scope>NUCLEOTIDE SEQUENCE</scope>
</reference>
<evidence type="ECO:0000313" key="1">
    <source>
        <dbReference type="EMBL" id="CAF4412332.1"/>
    </source>
</evidence>
<dbReference type="Proteomes" id="UP000663844">
    <property type="component" value="Unassembled WGS sequence"/>
</dbReference>
<dbReference type="InterPro" id="IPR036034">
    <property type="entry name" value="PDZ_sf"/>
</dbReference>
<evidence type="ECO:0000313" key="2">
    <source>
        <dbReference type="Proteomes" id="UP000663844"/>
    </source>
</evidence>
<organism evidence="1 2">
    <name type="scientific">Adineta steineri</name>
    <dbReference type="NCBI Taxonomy" id="433720"/>
    <lineage>
        <taxon>Eukaryota</taxon>
        <taxon>Metazoa</taxon>
        <taxon>Spiralia</taxon>
        <taxon>Gnathifera</taxon>
        <taxon>Rotifera</taxon>
        <taxon>Eurotatoria</taxon>
        <taxon>Bdelloidea</taxon>
        <taxon>Adinetida</taxon>
        <taxon>Adinetidae</taxon>
        <taxon>Adineta</taxon>
    </lineage>
</organism>
<gene>
    <name evidence="1" type="ORF">OXD698_LOCUS52114</name>
</gene>
<name>A0A820Q290_9BILA</name>
<comment type="caution">
    <text evidence="1">The sequence shown here is derived from an EMBL/GenBank/DDBJ whole genome shotgun (WGS) entry which is preliminary data.</text>
</comment>
<dbReference type="Gene3D" id="2.30.42.10">
    <property type="match status" value="1"/>
</dbReference>
<dbReference type="SUPFAM" id="SSF50156">
    <property type="entry name" value="PDZ domain-like"/>
    <property type="match status" value="1"/>
</dbReference>